<sequence>MSELKQFEDRLAGLIGNLTPVQRRKIAVEVAKRLRTSQQQHIKQQKAPDGTPYASRKPQPASGKRGRVKRQMFAKLRTNRFMKAQGSSDAAVVEFVGRVQRMARIHQEGLSDKPNRFSRDVKYDARPLLGFSASDKHIVEEVVTAFLSE</sequence>
<reference evidence="2 3" key="1">
    <citation type="journal article" date="2014" name="Gut Pathog.">
        <title>Gene clusters of Hafnia alvei strain FB1 important in survival and pathogenesis: a draft genome perspective.</title>
        <authorList>
            <person name="Tan J.Y."/>
            <person name="Yin W.F."/>
            <person name="Chan K.G."/>
        </authorList>
    </citation>
    <scope>NUCLEOTIDE SEQUENCE [LARGE SCALE GENOMIC DNA]</scope>
    <source>
        <strain evidence="2 3">FB1</strain>
    </source>
</reference>
<evidence type="ECO:0000313" key="2">
    <source>
        <dbReference type="EMBL" id="AIU71122.1"/>
    </source>
</evidence>
<dbReference type="eggNOG" id="COG5005">
    <property type="taxonomic scope" value="Bacteria"/>
</dbReference>
<dbReference type="EMBL" id="CP009706">
    <property type="protein sequence ID" value="AIU71122.1"/>
    <property type="molecule type" value="Genomic_DNA"/>
</dbReference>
<evidence type="ECO:0000256" key="1">
    <source>
        <dbReference type="SAM" id="MobiDB-lite"/>
    </source>
</evidence>
<dbReference type="Pfam" id="PF05069">
    <property type="entry name" value="Phage_tail_S"/>
    <property type="match status" value="1"/>
</dbReference>
<name>A0A097QXF8_HAFAL</name>
<organism evidence="2 3">
    <name type="scientific">Hafnia alvei FB1</name>
    <dbReference type="NCBI Taxonomy" id="1453496"/>
    <lineage>
        <taxon>Bacteria</taxon>
        <taxon>Pseudomonadati</taxon>
        <taxon>Pseudomonadota</taxon>
        <taxon>Gammaproteobacteria</taxon>
        <taxon>Enterobacterales</taxon>
        <taxon>Hafniaceae</taxon>
        <taxon>Hafnia</taxon>
    </lineage>
</organism>
<accession>A0A097QXF8</accession>
<proteinExistence type="predicted"/>
<gene>
    <name evidence="2" type="ORF">AT03_01030</name>
</gene>
<dbReference type="RefSeq" id="WP_025801631.1">
    <property type="nucleotide sequence ID" value="NZ_CP009706.1"/>
</dbReference>
<dbReference type="NCBIfam" id="TIGR01635">
    <property type="entry name" value="tail_comp_S"/>
    <property type="match status" value="1"/>
</dbReference>
<dbReference type="Proteomes" id="UP000029986">
    <property type="component" value="Chromosome"/>
</dbReference>
<dbReference type="InterPro" id="IPR006522">
    <property type="entry name" value="Phage_virion_morphogenesis"/>
</dbReference>
<evidence type="ECO:0000313" key="3">
    <source>
        <dbReference type="Proteomes" id="UP000029986"/>
    </source>
</evidence>
<dbReference type="OrthoDB" id="6402405at2"/>
<dbReference type="AlphaFoldDB" id="A0A097QXF8"/>
<keyword evidence="3" id="KW-1185">Reference proteome</keyword>
<feature type="region of interest" description="Disordered" evidence="1">
    <location>
        <begin position="35"/>
        <end position="68"/>
    </location>
</feature>
<dbReference type="HOGENOM" id="CLU_112412_1_0_6"/>
<dbReference type="PATRIC" id="fig|1453496.5.peg.211"/>
<protein>
    <submittedName>
        <fullName evidence="2">Tail protein</fullName>
    </submittedName>
</protein>
<dbReference type="KEGG" id="hav:AT03_01030"/>